<evidence type="ECO:0000313" key="2">
    <source>
        <dbReference type="EMBL" id="KAF2653327.1"/>
    </source>
</evidence>
<dbReference type="AlphaFoldDB" id="A0A6A6T1Y1"/>
<dbReference type="Proteomes" id="UP000799324">
    <property type="component" value="Unassembled WGS sequence"/>
</dbReference>
<name>A0A6A6T1Y1_9PLEO</name>
<proteinExistence type="predicted"/>
<keyword evidence="3" id="KW-1185">Reference proteome</keyword>
<feature type="region of interest" description="Disordered" evidence="1">
    <location>
        <begin position="423"/>
        <end position="485"/>
    </location>
</feature>
<sequence>MAKDSKEDPKFFVLDREHAEIEFNKSIAGCYRDGNAEYDEVGVLLLTWRDDDMSCKEKEVNELEDVFRDKFNYHTEQFEIPSTDSEVSLFNRVDAFVKVFDTRSKLGIIYYGGHGEKVESFNGSDLQLFAKTSSTKPLSQTNTFGDFSVRDIAESPTDVAPPPLQPRISFLKICEHLRPLETDILLIVDSCFAAGAFTDQPFGGRKCELFCSIAEKDYARAPGQEGSFTKILTSSLTGLISEQPQGFTTTDLYRQIYRKQHLAHKPYLFNQSRLDFGKIWLRPWRPKDEVLDIAETKYTIDVRFHLTKSLSMPELNTVAKALQWIPFVQLVRMQKMSSPAHELSDFIWRVNMAKILRPMLTRARRRRELTQALQLRGTASVPGSAPPSPVARTTSLEFLKKEPRDVELFDWSNAELFDSSEAGLASKHEDHVSDDPEATAQPTEAQRKLVNETYSGIPEEPESINKQGQDPKKPSESPDFSASAPRPIQKDAALLVPEESVQHASGPRLSQRALDGVMFFTLGLLAPTLVRWAIHGCASPFAGSC</sequence>
<evidence type="ECO:0000313" key="3">
    <source>
        <dbReference type="Proteomes" id="UP000799324"/>
    </source>
</evidence>
<dbReference type="OrthoDB" id="4760831at2759"/>
<accession>A0A6A6T1Y1</accession>
<organism evidence="2 3">
    <name type="scientific">Lophiostoma macrostomum CBS 122681</name>
    <dbReference type="NCBI Taxonomy" id="1314788"/>
    <lineage>
        <taxon>Eukaryota</taxon>
        <taxon>Fungi</taxon>
        <taxon>Dikarya</taxon>
        <taxon>Ascomycota</taxon>
        <taxon>Pezizomycotina</taxon>
        <taxon>Dothideomycetes</taxon>
        <taxon>Pleosporomycetidae</taxon>
        <taxon>Pleosporales</taxon>
        <taxon>Lophiostomataceae</taxon>
        <taxon>Lophiostoma</taxon>
    </lineage>
</organism>
<protein>
    <submittedName>
        <fullName evidence="2">Uncharacterized protein</fullName>
    </submittedName>
</protein>
<reference evidence="2" key="1">
    <citation type="journal article" date="2020" name="Stud. Mycol.">
        <title>101 Dothideomycetes genomes: a test case for predicting lifestyles and emergence of pathogens.</title>
        <authorList>
            <person name="Haridas S."/>
            <person name="Albert R."/>
            <person name="Binder M."/>
            <person name="Bloem J."/>
            <person name="Labutti K."/>
            <person name="Salamov A."/>
            <person name="Andreopoulos B."/>
            <person name="Baker S."/>
            <person name="Barry K."/>
            <person name="Bills G."/>
            <person name="Bluhm B."/>
            <person name="Cannon C."/>
            <person name="Castanera R."/>
            <person name="Culley D."/>
            <person name="Daum C."/>
            <person name="Ezra D."/>
            <person name="Gonzalez J."/>
            <person name="Henrissat B."/>
            <person name="Kuo A."/>
            <person name="Liang C."/>
            <person name="Lipzen A."/>
            <person name="Lutzoni F."/>
            <person name="Magnuson J."/>
            <person name="Mondo S."/>
            <person name="Nolan M."/>
            <person name="Ohm R."/>
            <person name="Pangilinan J."/>
            <person name="Park H.-J."/>
            <person name="Ramirez L."/>
            <person name="Alfaro M."/>
            <person name="Sun H."/>
            <person name="Tritt A."/>
            <person name="Yoshinaga Y."/>
            <person name="Zwiers L.-H."/>
            <person name="Turgeon B."/>
            <person name="Goodwin S."/>
            <person name="Spatafora J."/>
            <person name="Crous P."/>
            <person name="Grigoriev I."/>
        </authorList>
    </citation>
    <scope>NUCLEOTIDE SEQUENCE</scope>
    <source>
        <strain evidence="2">CBS 122681</strain>
    </source>
</reference>
<evidence type="ECO:0000256" key="1">
    <source>
        <dbReference type="SAM" id="MobiDB-lite"/>
    </source>
</evidence>
<gene>
    <name evidence="2" type="ORF">K491DRAFT_634032</name>
</gene>
<dbReference type="EMBL" id="MU004383">
    <property type="protein sequence ID" value="KAF2653327.1"/>
    <property type="molecule type" value="Genomic_DNA"/>
</dbReference>